<accession>A0A381R270</accession>
<organism evidence="3">
    <name type="scientific">marine metagenome</name>
    <dbReference type="NCBI Taxonomy" id="408172"/>
    <lineage>
        <taxon>unclassified sequences</taxon>
        <taxon>metagenomes</taxon>
        <taxon>ecological metagenomes</taxon>
    </lineage>
</organism>
<dbReference type="Pfam" id="PF07883">
    <property type="entry name" value="Cupin_2"/>
    <property type="match status" value="1"/>
</dbReference>
<protein>
    <recommendedName>
        <fullName evidence="2">HTH cro/C1-type domain-containing protein</fullName>
    </recommendedName>
</protein>
<dbReference type="InterPro" id="IPR013096">
    <property type="entry name" value="Cupin_2"/>
</dbReference>
<dbReference type="Pfam" id="PF01381">
    <property type="entry name" value="HTH_3"/>
    <property type="match status" value="1"/>
</dbReference>
<dbReference type="GO" id="GO:0005829">
    <property type="term" value="C:cytosol"/>
    <property type="evidence" value="ECO:0007669"/>
    <property type="project" value="TreeGrafter"/>
</dbReference>
<proteinExistence type="predicted"/>
<evidence type="ECO:0000313" key="3">
    <source>
        <dbReference type="EMBL" id="SUZ83947.1"/>
    </source>
</evidence>
<dbReference type="InterPro" id="IPR001387">
    <property type="entry name" value="Cro/C1-type_HTH"/>
</dbReference>
<dbReference type="SMART" id="SM00530">
    <property type="entry name" value="HTH_XRE"/>
    <property type="match status" value="1"/>
</dbReference>
<dbReference type="PANTHER" id="PTHR46797">
    <property type="entry name" value="HTH-TYPE TRANSCRIPTIONAL REGULATOR"/>
    <property type="match status" value="1"/>
</dbReference>
<feature type="domain" description="HTH cro/C1-type" evidence="2">
    <location>
        <begin position="2"/>
        <end position="50"/>
    </location>
</feature>
<keyword evidence="1" id="KW-0238">DNA-binding</keyword>
<dbReference type="CDD" id="cd00093">
    <property type="entry name" value="HTH_XRE"/>
    <property type="match status" value="1"/>
</dbReference>
<dbReference type="InterPro" id="IPR011051">
    <property type="entry name" value="RmlC_Cupin_sf"/>
</dbReference>
<dbReference type="GO" id="GO:0003677">
    <property type="term" value="F:DNA binding"/>
    <property type="evidence" value="ECO:0007669"/>
    <property type="project" value="UniProtKB-KW"/>
</dbReference>
<sequence>MELGLSGRRLAAAAEISQPFLSQLESGQTSVSLATLYRIANALGVTGPELLPTPLREGIEVYRRSDFTEFPVADRVGSASGVGLGRVGRTINELFDFLIEPGEHIAEWFESTGEHGVICLEGCLRVEFDKGDDVTLSAGDVLFYRGPSRHRWHLESETACRAILVGTTT</sequence>
<dbReference type="CDD" id="cd02209">
    <property type="entry name" value="cupin_XRE_C"/>
    <property type="match status" value="1"/>
</dbReference>
<dbReference type="PANTHER" id="PTHR46797:SF1">
    <property type="entry name" value="METHYLPHOSPHONATE SYNTHASE"/>
    <property type="match status" value="1"/>
</dbReference>
<gene>
    <name evidence="3" type="ORF">METZ01_LOCUS36801</name>
</gene>
<dbReference type="EMBL" id="UINC01001573">
    <property type="protein sequence ID" value="SUZ83947.1"/>
    <property type="molecule type" value="Genomic_DNA"/>
</dbReference>
<dbReference type="Gene3D" id="2.60.120.10">
    <property type="entry name" value="Jelly Rolls"/>
    <property type="match status" value="1"/>
</dbReference>
<dbReference type="PROSITE" id="PS50943">
    <property type="entry name" value="HTH_CROC1"/>
    <property type="match status" value="1"/>
</dbReference>
<dbReference type="InterPro" id="IPR050807">
    <property type="entry name" value="TransReg_Diox_bact_type"/>
</dbReference>
<reference evidence="3" key="1">
    <citation type="submission" date="2018-05" db="EMBL/GenBank/DDBJ databases">
        <authorList>
            <person name="Lanie J.A."/>
            <person name="Ng W.-L."/>
            <person name="Kazmierczak K.M."/>
            <person name="Andrzejewski T.M."/>
            <person name="Davidsen T.M."/>
            <person name="Wayne K.J."/>
            <person name="Tettelin H."/>
            <person name="Glass J.I."/>
            <person name="Rusch D."/>
            <person name="Podicherti R."/>
            <person name="Tsui H.-C.T."/>
            <person name="Winkler M.E."/>
        </authorList>
    </citation>
    <scope>NUCLEOTIDE SEQUENCE</scope>
</reference>
<evidence type="ECO:0000256" key="1">
    <source>
        <dbReference type="ARBA" id="ARBA00023125"/>
    </source>
</evidence>
<name>A0A381R270_9ZZZZ</name>
<dbReference type="Gene3D" id="1.10.260.40">
    <property type="entry name" value="lambda repressor-like DNA-binding domains"/>
    <property type="match status" value="1"/>
</dbReference>
<evidence type="ECO:0000259" key="2">
    <source>
        <dbReference type="PROSITE" id="PS50943"/>
    </source>
</evidence>
<dbReference type="AlphaFoldDB" id="A0A381R270"/>
<dbReference type="InterPro" id="IPR014710">
    <property type="entry name" value="RmlC-like_jellyroll"/>
</dbReference>
<dbReference type="InterPro" id="IPR010982">
    <property type="entry name" value="Lambda_DNA-bd_dom_sf"/>
</dbReference>
<dbReference type="SUPFAM" id="SSF47413">
    <property type="entry name" value="lambda repressor-like DNA-binding domains"/>
    <property type="match status" value="1"/>
</dbReference>
<dbReference type="SUPFAM" id="SSF51182">
    <property type="entry name" value="RmlC-like cupins"/>
    <property type="match status" value="1"/>
</dbReference>
<dbReference type="GO" id="GO:0003700">
    <property type="term" value="F:DNA-binding transcription factor activity"/>
    <property type="evidence" value="ECO:0007669"/>
    <property type="project" value="TreeGrafter"/>
</dbReference>